<comment type="caution">
    <text evidence="1">The sequence shown here is derived from an EMBL/GenBank/DDBJ whole genome shotgun (WGS) entry which is preliminary data.</text>
</comment>
<keyword evidence="2" id="KW-1185">Reference proteome</keyword>
<sequence length="432" mass="48476">MEGRKKSRIASEEDRISTLPDELLHQILNLIKCELPETVWNLPALKSLELHDVRFPENMRDIFIALVSLENLTLFFKKNSLKDFFVPCPELVNLEIICRYDGYSGSYKSNIVVLAPKLRNFTSVGIFTVKFEVSDLENVNIKMRGWIDDQDFSPNQLKEFHRRFTQMLPGLGGAKILNLELETIKALSSISAFLTSHPSPFYNLKYVKLPHGCEEAAISSNLRSYLLGASPTATIVTTLPENTNPRTTASVTSQNVVLQKPLVPPTKVLVDSGNLPKSVCIDTVDMGVQHVGSSVDGTDNDHVSSSSGNIDFGLWRGYTVNSEFVLLLNAIMDKYPETFEHFTTKHKKFTTMKLNMFCTSVNDFAKISMTTVDTEMIAEYRDVFADLHKLGFDTLRDKKMQEIQKVFGTMGANLAVGYIGDDLLAGPLFTRH</sequence>
<protein>
    <recommendedName>
        <fullName evidence="3">F-box domain-containing protein</fullName>
    </recommendedName>
</protein>
<evidence type="ECO:0000313" key="1">
    <source>
        <dbReference type="EMBL" id="KAK1372648.1"/>
    </source>
</evidence>
<dbReference type="PANTHER" id="PTHR34223">
    <property type="entry name" value="OS11G0201299 PROTEIN"/>
    <property type="match status" value="1"/>
</dbReference>
<evidence type="ECO:0008006" key="3">
    <source>
        <dbReference type="Google" id="ProtNLM"/>
    </source>
</evidence>
<gene>
    <name evidence="1" type="ORF">POM88_028841</name>
</gene>
<dbReference type="PANTHER" id="PTHR34223:SF51">
    <property type="entry name" value="OS06G0556300 PROTEIN"/>
    <property type="match status" value="1"/>
</dbReference>
<reference evidence="1" key="2">
    <citation type="submission" date="2023-05" db="EMBL/GenBank/DDBJ databases">
        <authorList>
            <person name="Schelkunov M.I."/>
        </authorList>
    </citation>
    <scope>NUCLEOTIDE SEQUENCE</scope>
    <source>
        <strain evidence="1">Hsosn_3</strain>
        <tissue evidence="1">Leaf</tissue>
    </source>
</reference>
<organism evidence="1 2">
    <name type="scientific">Heracleum sosnowskyi</name>
    <dbReference type="NCBI Taxonomy" id="360622"/>
    <lineage>
        <taxon>Eukaryota</taxon>
        <taxon>Viridiplantae</taxon>
        <taxon>Streptophyta</taxon>
        <taxon>Embryophyta</taxon>
        <taxon>Tracheophyta</taxon>
        <taxon>Spermatophyta</taxon>
        <taxon>Magnoliopsida</taxon>
        <taxon>eudicotyledons</taxon>
        <taxon>Gunneridae</taxon>
        <taxon>Pentapetalae</taxon>
        <taxon>asterids</taxon>
        <taxon>campanulids</taxon>
        <taxon>Apiales</taxon>
        <taxon>Apiaceae</taxon>
        <taxon>Apioideae</taxon>
        <taxon>apioid superclade</taxon>
        <taxon>Tordylieae</taxon>
        <taxon>Tordyliinae</taxon>
        <taxon>Heracleum</taxon>
    </lineage>
</organism>
<name>A0AAD8MHZ0_9APIA</name>
<accession>A0AAD8MHZ0</accession>
<dbReference type="AlphaFoldDB" id="A0AAD8MHZ0"/>
<evidence type="ECO:0000313" key="2">
    <source>
        <dbReference type="Proteomes" id="UP001237642"/>
    </source>
</evidence>
<proteinExistence type="predicted"/>
<dbReference type="Proteomes" id="UP001237642">
    <property type="component" value="Unassembled WGS sequence"/>
</dbReference>
<dbReference type="InterPro" id="IPR053197">
    <property type="entry name" value="F-box_SCFL_complex_component"/>
</dbReference>
<dbReference type="SUPFAM" id="SSF52047">
    <property type="entry name" value="RNI-like"/>
    <property type="match status" value="1"/>
</dbReference>
<dbReference type="EMBL" id="JAUIZM010000007">
    <property type="protein sequence ID" value="KAK1372648.1"/>
    <property type="molecule type" value="Genomic_DNA"/>
</dbReference>
<reference evidence="1" key="1">
    <citation type="submission" date="2023-02" db="EMBL/GenBank/DDBJ databases">
        <title>Genome of toxic invasive species Heracleum sosnowskyi carries increased number of genes despite the absence of recent whole-genome duplications.</title>
        <authorList>
            <person name="Schelkunov M."/>
            <person name="Shtratnikova V."/>
            <person name="Makarenko M."/>
            <person name="Klepikova A."/>
            <person name="Omelchenko D."/>
            <person name="Novikova G."/>
            <person name="Obukhova E."/>
            <person name="Bogdanov V."/>
            <person name="Penin A."/>
            <person name="Logacheva M."/>
        </authorList>
    </citation>
    <scope>NUCLEOTIDE SEQUENCE</scope>
    <source>
        <strain evidence="1">Hsosn_3</strain>
        <tissue evidence="1">Leaf</tissue>
    </source>
</reference>